<evidence type="ECO:0000313" key="1">
    <source>
        <dbReference type="EMBL" id="AJE47191.1"/>
    </source>
</evidence>
<reference evidence="1 2" key="1">
    <citation type="journal article" date="2014" name="Int. J. Syst. Evol. Microbiol.">
        <title>Celeribacter indicus sp. nov., a polycyclic aromatic hydrocarbon-degrading bacterium from deep-sea sediment and reclassification of Huaishuia halophila as Celeribacter halophilus comb. nov.</title>
        <authorList>
            <person name="Lai Q."/>
            <person name="Cao J."/>
            <person name="Yuan J."/>
            <person name="Li F."/>
            <person name="Shao Z."/>
        </authorList>
    </citation>
    <scope>NUCLEOTIDE SEQUENCE [LARGE SCALE GENOMIC DNA]</scope>
    <source>
        <strain evidence="1">P73</strain>
    </source>
</reference>
<dbReference type="OrthoDB" id="8265479at2"/>
<dbReference type="Proteomes" id="UP000031521">
    <property type="component" value="Chromosome"/>
</dbReference>
<evidence type="ECO:0000313" key="2">
    <source>
        <dbReference type="Proteomes" id="UP000031521"/>
    </source>
</evidence>
<sequence>MATYPLDFLSDELGLEAVTFDVQRNEEMHGTGDGAVWRTELARPLWKITVSLHLRHAELGRAIDAKLLGMGAGDDFLFADPSYHGPAWGPGSYLLHDMTVCLSGVSEDRRSVSLTGLGSNFLLSAGDRFSIEYGAGKVYFGVFRESRSIASSADAAEIQVFPYLPLGIPVGAELELVKPFLKVMLARDGYMPFTVRPGLYAESASITMLQKVR</sequence>
<accession>A0A0B5E2F2</accession>
<name>A0A0B5E2F2_9RHOB</name>
<dbReference type="EMBL" id="CP004393">
    <property type="protein sequence ID" value="AJE47191.1"/>
    <property type="molecule type" value="Genomic_DNA"/>
</dbReference>
<protein>
    <submittedName>
        <fullName evidence="1">Uncharacterized protein</fullName>
    </submittedName>
</protein>
<dbReference type="AlphaFoldDB" id="A0A0B5E2F2"/>
<organism evidence="1 2">
    <name type="scientific">Celeribacter indicus</name>
    <dbReference type="NCBI Taxonomy" id="1208324"/>
    <lineage>
        <taxon>Bacteria</taxon>
        <taxon>Pseudomonadati</taxon>
        <taxon>Pseudomonadota</taxon>
        <taxon>Alphaproteobacteria</taxon>
        <taxon>Rhodobacterales</taxon>
        <taxon>Roseobacteraceae</taxon>
        <taxon>Celeribacter</taxon>
    </lineage>
</organism>
<proteinExistence type="predicted"/>
<gene>
    <name evidence="1" type="ORF">P73_2476</name>
</gene>
<dbReference type="RefSeq" id="WP_043869807.1">
    <property type="nucleotide sequence ID" value="NZ_CP004393.1"/>
</dbReference>
<dbReference type="KEGG" id="cid:P73_2476"/>
<dbReference type="HOGENOM" id="CLU_1292503_0_0_5"/>
<keyword evidence="2" id="KW-1185">Reference proteome</keyword>
<dbReference type="STRING" id="1208324.P73_2476"/>